<evidence type="ECO:0000256" key="1">
    <source>
        <dbReference type="SAM" id="MobiDB-lite"/>
    </source>
</evidence>
<comment type="caution">
    <text evidence="2">The sequence shown here is derived from an EMBL/GenBank/DDBJ whole genome shotgun (WGS) entry which is preliminary data.</text>
</comment>
<feature type="compositionally biased region" description="Polar residues" evidence="1">
    <location>
        <begin position="126"/>
        <end position="143"/>
    </location>
</feature>
<feature type="region of interest" description="Disordered" evidence="1">
    <location>
        <begin position="120"/>
        <end position="143"/>
    </location>
</feature>
<sequence>MLPVGRIGEQVNPTARTRPSERREMIDGEIDANPTVRIQSDRESGQLTCGVHPTVQMMQDRASGLLTGDINSTADMQSDGESGLLTSGRRERGPPVWMQDYVTREDLSEYEFLDKAAIVTEDDNLQPRQASNYGNYSAHSQRP</sequence>
<protein>
    <submittedName>
        <fullName evidence="2">Uncharacterized protein</fullName>
    </submittedName>
</protein>
<gene>
    <name evidence="2" type="ORF">POTOM_038100</name>
</gene>
<feature type="compositionally biased region" description="Polar residues" evidence="1">
    <location>
        <begin position="69"/>
        <end position="80"/>
    </location>
</feature>
<name>A0A8X8CKQ9_POPTO</name>
<accession>A0A8X8CKQ9</accession>
<keyword evidence="3" id="KW-1185">Reference proteome</keyword>
<dbReference type="AlphaFoldDB" id="A0A8X8CKQ9"/>
<dbReference type="EMBL" id="JAAWWB010000020">
    <property type="protein sequence ID" value="KAG6757775.1"/>
    <property type="molecule type" value="Genomic_DNA"/>
</dbReference>
<organism evidence="2 3">
    <name type="scientific">Populus tomentosa</name>
    <name type="common">Chinese white poplar</name>
    <dbReference type="NCBI Taxonomy" id="118781"/>
    <lineage>
        <taxon>Eukaryota</taxon>
        <taxon>Viridiplantae</taxon>
        <taxon>Streptophyta</taxon>
        <taxon>Embryophyta</taxon>
        <taxon>Tracheophyta</taxon>
        <taxon>Spermatophyta</taxon>
        <taxon>Magnoliopsida</taxon>
        <taxon>eudicotyledons</taxon>
        <taxon>Gunneridae</taxon>
        <taxon>Pentapetalae</taxon>
        <taxon>rosids</taxon>
        <taxon>fabids</taxon>
        <taxon>Malpighiales</taxon>
        <taxon>Salicaceae</taxon>
        <taxon>Saliceae</taxon>
        <taxon>Populus</taxon>
    </lineage>
</organism>
<proteinExistence type="predicted"/>
<dbReference type="Proteomes" id="UP000886885">
    <property type="component" value="Chromosome 10D"/>
</dbReference>
<evidence type="ECO:0000313" key="3">
    <source>
        <dbReference type="Proteomes" id="UP000886885"/>
    </source>
</evidence>
<evidence type="ECO:0000313" key="2">
    <source>
        <dbReference type="EMBL" id="KAG6757775.1"/>
    </source>
</evidence>
<reference evidence="2" key="1">
    <citation type="journal article" date="2020" name="bioRxiv">
        <title>Hybrid origin of Populus tomentosa Carr. identified through genome sequencing and phylogenomic analysis.</title>
        <authorList>
            <person name="An X."/>
            <person name="Gao K."/>
            <person name="Chen Z."/>
            <person name="Li J."/>
            <person name="Yang X."/>
            <person name="Yang X."/>
            <person name="Zhou J."/>
            <person name="Guo T."/>
            <person name="Zhao T."/>
            <person name="Huang S."/>
            <person name="Miao D."/>
            <person name="Khan W.U."/>
            <person name="Rao P."/>
            <person name="Ye M."/>
            <person name="Lei B."/>
            <person name="Liao W."/>
            <person name="Wang J."/>
            <person name="Ji L."/>
            <person name="Li Y."/>
            <person name="Guo B."/>
            <person name="Mustafa N.S."/>
            <person name="Li S."/>
            <person name="Yun Q."/>
            <person name="Keller S.R."/>
            <person name="Mao J."/>
            <person name="Zhang R."/>
            <person name="Strauss S.H."/>
        </authorList>
    </citation>
    <scope>NUCLEOTIDE SEQUENCE</scope>
    <source>
        <strain evidence="2">GM15</strain>
        <tissue evidence="2">Leaf</tissue>
    </source>
</reference>
<feature type="region of interest" description="Disordered" evidence="1">
    <location>
        <begin position="1"/>
        <end position="27"/>
    </location>
</feature>
<feature type="region of interest" description="Disordered" evidence="1">
    <location>
        <begin position="68"/>
        <end position="96"/>
    </location>
</feature>